<dbReference type="Proteomes" id="UP001611580">
    <property type="component" value="Unassembled WGS sequence"/>
</dbReference>
<gene>
    <name evidence="2" type="ORF">ACH47X_09470</name>
</gene>
<organism evidence="2 3">
    <name type="scientific">Promicromonospora kroppenstedtii</name>
    <dbReference type="NCBI Taxonomy" id="440482"/>
    <lineage>
        <taxon>Bacteria</taxon>
        <taxon>Bacillati</taxon>
        <taxon>Actinomycetota</taxon>
        <taxon>Actinomycetes</taxon>
        <taxon>Micrococcales</taxon>
        <taxon>Promicromonosporaceae</taxon>
        <taxon>Promicromonospora</taxon>
    </lineage>
</organism>
<reference evidence="2 3" key="1">
    <citation type="submission" date="2024-10" db="EMBL/GenBank/DDBJ databases">
        <title>The Natural Products Discovery Center: Release of the First 8490 Sequenced Strains for Exploring Actinobacteria Biosynthetic Diversity.</title>
        <authorList>
            <person name="Kalkreuter E."/>
            <person name="Kautsar S.A."/>
            <person name="Yang D."/>
            <person name="Bader C.D."/>
            <person name="Teijaro C.N."/>
            <person name="Fluegel L."/>
            <person name="Davis C.M."/>
            <person name="Simpson J.R."/>
            <person name="Lauterbach L."/>
            <person name="Steele A.D."/>
            <person name="Gui C."/>
            <person name="Meng S."/>
            <person name="Li G."/>
            <person name="Viehrig K."/>
            <person name="Ye F."/>
            <person name="Su P."/>
            <person name="Kiefer A.F."/>
            <person name="Nichols A."/>
            <person name="Cepeda A.J."/>
            <person name="Yan W."/>
            <person name="Fan B."/>
            <person name="Jiang Y."/>
            <person name="Adhikari A."/>
            <person name="Zheng C.-J."/>
            <person name="Schuster L."/>
            <person name="Cowan T.M."/>
            <person name="Smanski M.J."/>
            <person name="Chevrette M.G."/>
            <person name="De Carvalho L.P.S."/>
            <person name="Shen B."/>
        </authorList>
    </citation>
    <scope>NUCLEOTIDE SEQUENCE [LARGE SCALE GENOMIC DNA]</scope>
    <source>
        <strain evidence="2 3">NPDC019481</strain>
    </source>
</reference>
<dbReference type="RefSeq" id="WP_397403596.1">
    <property type="nucleotide sequence ID" value="NZ_JBIRYI010000005.1"/>
</dbReference>
<keyword evidence="3" id="KW-1185">Reference proteome</keyword>
<evidence type="ECO:0000313" key="2">
    <source>
        <dbReference type="EMBL" id="MFI2487127.1"/>
    </source>
</evidence>
<sequence length="109" mass="11368">MAYDLVLADEIRHALAGEDGLSEKRMFGGLSFLVGGNLAVAVRGDGLLVRVGADAADELARTTAASRAVMGARTMAGWLDVPADALGSEAELTAWVRRGVAWARTLAAR</sequence>
<dbReference type="SUPFAM" id="SSF159894">
    <property type="entry name" value="YgaC/TfoX-N like"/>
    <property type="match status" value="1"/>
</dbReference>
<name>A0ABW7XHZ9_9MICO</name>
<proteinExistence type="predicted"/>
<comment type="caution">
    <text evidence="2">The sequence shown here is derived from an EMBL/GenBank/DDBJ whole genome shotgun (WGS) entry which is preliminary data.</text>
</comment>
<dbReference type="Pfam" id="PF04993">
    <property type="entry name" value="TfoX_N"/>
    <property type="match status" value="1"/>
</dbReference>
<accession>A0ABW7XHZ9</accession>
<evidence type="ECO:0000313" key="3">
    <source>
        <dbReference type="Proteomes" id="UP001611580"/>
    </source>
</evidence>
<dbReference type="InterPro" id="IPR007076">
    <property type="entry name" value="TfoX_N"/>
</dbReference>
<dbReference type="EMBL" id="JBIRYI010000005">
    <property type="protein sequence ID" value="MFI2487127.1"/>
    <property type="molecule type" value="Genomic_DNA"/>
</dbReference>
<protein>
    <submittedName>
        <fullName evidence="2">TfoX/Sxy family protein</fullName>
    </submittedName>
</protein>
<evidence type="ECO:0000259" key="1">
    <source>
        <dbReference type="Pfam" id="PF04993"/>
    </source>
</evidence>
<dbReference type="Gene3D" id="3.30.1460.30">
    <property type="entry name" value="YgaC/TfoX-N like chaperone"/>
    <property type="match status" value="1"/>
</dbReference>
<feature type="domain" description="TfoX N-terminal" evidence="1">
    <location>
        <begin position="15"/>
        <end position="101"/>
    </location>
</feature>